<evidence type="ECO:0000256" key="4">
    <source>
        <dbReference type="ARBA" id="ARBA00022842"/>
    </source>
</evidence>
<dbReference type="GO" id="GO:0046872">
    <property type="term" value="F:metal ion binding"/>
    <property type="evidence" value="ECO:0007669"/>
    <property type="project" value="UniProtKB-KW"/>
</dbReference>
<organism evidence="6 7">
    <name type="scientific">Vibrio nigripulchritudo SOn1</name>
    <dbReference type="NCBI Taxonomy" id="1238450"/>
    <lineage>
        <taxon>Bacteria</taxon>
        <taxon>Pseudomonadati</taxon>
        <taxon>Pseudomonadota</taxon>
        <taxon>Gammaproteobacteria</taxon>
        <taxon>Vibrionales</taxon>
        <taxon>Vibrionaceae</taxon>
        <taxon>Vibrio</taxon>
    </lineage>
</organism>
<dbReference type="AlphaFoldDB" id="A0AAV2VTK6"/>
<dbReference type="InterPro" id="IPR036412">
    <property type="entry name" value="HAD-like_sf"/>
</dbReference>
<dbReference type="GO" id="GO:0016791">
    <property type="term" value="F:phosphatase activity"/>
    <property type="evidence" value="ECO:0007669"/>
    <property type="project" value="TreeGrafter"/>
</dbReference>
<comment type="cofactor">
    <cofactor evidence="1">
        <name>Mg(2+)</name>
        <dbReference type="ChEBI" id="CHEBI:18420"/>
    </cofactor>
</comment>
<keyword evidence="2" id="KW-0479">Metal-binding</keyword>
<dbReference type="EMBL" id="CAOF01000127">
    <property type="protein sequence ID" value="CCO47772.1"/>
    <property type="molecule type" value="Genomic_DNA"/>
</dbReference>
<dbReference type="InterPro" id="IPR000182">
    <property type="entry name" value="GNAT_dom"/>
</dbReference>
<dbReference type="NCBIfam" id="TIGR01549">
    <property type="entry name" value="HAD-SF-IA-v1"/>
    <property type="match status" value="1"/>
</dbReference>
<evidence type="ECO:0000256" key="1">
    <source>
        <dbReference type="ARBA" id="ARBA00001946"/>
    </source>
</evidence>
<dbReference type="PROSITE" id="PS51186">
    <property type="entry name" value="GNAT"/>
    <property type="match status" value="1"/>
</dbReference>
<dbReference type="Gene3D" id="3.40.630.30">
    <property type="match status" value="1"/>
</dbReference>
<proteinExistence type="predicted"/>
<dbReference type="PANTHER" id="PTHR46470:SF2">
    <property type="entry name" value="GLYCERALDEHYDE 3-PHOSPHATE PHOSPHATASE"/>
    <property type="match status" value="1"/>
</dbReference>
<dbReference type="InterPro" id="IPR041492">
    <property type="entry name" value="HAD_2"/>
</dbReference>
<dbReference type="InterPro" id="IPR023214">
    <property type="entry name" value="HAD_sf"/>
</dbReference>
<dbReference type="RefSeq" id="WP_022612464.1">
    <property type="nucleotide sequence ID" value="NZ_LK391965.1"/>
</dbReference>
<dbReference type="SFLD" id="SFLDG01129">
    <property type="entry name" value="C1.5:_HAD__Beta-PGM__Phosphata"/>
    <property type="match status" value="1"/>
</dbReference>
<protein>
    <submittedName>
        <fullName evidence="6">Haloacid dehalogenase-like hydrolase fused with GCN5-related N-acetyltransferase</fullName>
    </submittedName>
</protein>
<evidence type="ECO:0000259" key="5">
    <source>
        <dbReference type="PROSITE" id="PS51186"/>
    </source>
</evidence>
<evidence type="ECO:0000313" key="6">
    <source>
        <dbReference type="EMBL" id="CCO47772.1"/>
    </source>
</evidence>
<dbReference type="Gene3D" id="3.40.50.1000">
    <property type="entry name" value="HAD superfamily/HAD-like"/>
    <property type="match status" value="1"/>
</dbReference>
<gene>
    <name evidence="6" type="ORF">VIBNISOn1_360004</name>
</gene>
<dbReference type="PANTHER" id="PTHR46470">
    <property type="entry name" value="N-ACYLNEURAMINATE-9-PHOSPHATASE"/>
    <property type="match status" value="1"/>
</dbReference>
<evidence type="ECO:0000313" key="7">
    <source>
        <dbReference type="Proteomes" id="UP000018211"/>
    </source>
</evidence>
<dbReference type="SFLD" id="SFLDS00003">
    <property type="entry name" value="Haloacid_Dehalogenase"/>
    <property type="match status" value="1"/>
</dbReference>
<feature type="domain" description="N-acetyltransferase" evidence="5">
    <location>
        <begin position="241"/>
        <end position="393"/>
    </location>
</feature>
<comment type="caution">
    <text evidence="6">The sequence shown here is derived from an EMBL/GenBank/DDBJ whole genome shotgun (WGS) entry which is preliminary data.</text>
</comment>
<evidence type="ECO:0000256" key="3">
    <source>
        <dbReference type="ARBA" id="ARBA00022801"/>
    </source>
</evidence>
<dbReference type="InterPro" id="IPR006439">
    <property type="entry name" value="HAD-SF_hydro_IA"/>
</dbReference>
<dbReference type="Gene3D" id="1.10.150.520">
    <property type="match status" value="1"/>
</dbReference>
<dbReference type="CDD" id="cd04301">
    <property type="entry name" value="NAT_SF"/>
    <property type="match status" value="1"/>
</dbReference>
<keyword evidence="3 6" id="KW-0378">Hydrolase</keyword>
<dbReference type="Proteomes" id="UP000018211">
    <property type="component" value="Unassembled WGS sequence"/>
</dbReference>
<dbReference type="InterPro" id="IPR016181">
    <property type="entry name" value="Acyl_CoA_acyltransferase"/>
</dbReference>
<dbReference type="NCBIfam" id="TIGR01509">
    <property type="entry name" value="HAD-SF-IA-v3"/>
    <property type="match status" value="1"/>
</dbReference>
<reference evidence="6 7" key="1">
    <citation type="journal article" date="2013" name="ISME J.">
        <title>Comparative genomics of pathogenic lineages of Vibrio nigripulchritudo identifies virulence-associated traits.</title>
        <authorList>
            <person name="Goudenege D."/>
            <person name="Labreuche Y."/>
            <person name="Krin E."/>
            <person name="Ansquer D."/>
            <person name="Mangenot S."/>
            <person name="Calteau A."/>
            <person name="Medigue C."/>
            <person name="Mazel D."/>
            <person name="Polz M.F."/>
            <person name="Le Roux F."/>
        </authorList>
    </citation>
    <scope>NUCLEOTIDE SEQUENCE [LARGE SCALE GENOMIC DNA]</scope>
    <source>
        <strain evidence="6 7">SOn1</strain>
    </source>
</reference>
<name>A0AAV2VTK6_9VIBR</name>
<dbReference type="SUPFAM" id="SSF56784">
    <property type="entry name" value="HAD-like"/>
    <property type="match status" value="1"/>
</dbReference>
<evidence type="ECO:0000256" key="2">
    <source>
        <dbReference type="ARBA" id="ARBA00022723"/>
    </source>
</evidence>
<dbReference type="GO" id="GO:0044281">
    <property type="term" value="P:small molecule metabolic process"/>
    <property type="evidence" value="ECO:0007669"/>
    <property type="project" value="UniProtKB-ARBA"/>
</dbReference>
<dbReference type="Pfam" id="PF00583">
    <property type="entry name" value="Acetyltransf_1"/>
    <property type="match status" value="1"/>
</dbReference>
<keyword evidence="4" id="KW-0460">Magnesium</keyword>
<dbReference type="InterPro" id="IPR051400">
    <property type="entry name" value="HAD-like_hydrolase"/>
</dbReference>
<dbReference type="GO" id="GO:0016747">
    <property type="term" value="F:acyltransferase activity, transferring groups other than amino-acyl groups"/>
    <property type="evidence" value="ECO:0007669"/>
    <property type="project" value="InterPro"/>
</dbReference>
<sequence>MIKAVYFDLDNTLVDRDASIDKFSHEFVRHFSTQLKNPNVEYIAASIKDIDNGGYLPADSKYDRIYKALGAELPTILEWRTTPSSEEIEQFWIDHIPKCSVEMEGASNLISTLKSAGMHLGIISNGEEWSRQRTARATSFAVSFDQIVSSEVAQSNKPDPKIFIETAKAAGFKPEECIYVGDHPINDIQGAAEAGMHPIWLSGFHSTPSPTLIFKSAYHLGEVLDHCLATIKRCQTANIKMRFLADEPEHAKTIAHWYFNEWSRLSPDLTEDKLFRSIQQNAHQKFDLPLMMIAKLEKQLVGVTEIKLRENRDYPEYEHWLGGIYVHADFRGFGIASIMLENAKQHAKRLGIKTLYLQCESHNVGLYLRNGYQVLHSAKHHNVDTTILSTEVCDD</sequence>
<accession>A0AAV2VTK6</accession>
<dbReference type="PRINTS" id="PR00413">
    <property type="entry name" value="HADHALOGNASE"/>
</dbReference>
<dbReference type="Pfam" id="PF13419">
    <property type="entry name" value="HAD_2"/>
    <property type="match status" value="1"/>
</dbReference>
<dbReference type="SUPFAM" id="SSF55729">
    <property type="entry name" value="Acyl-CoA N-acyltransferases (Nat)"/>
    <property type="match status" value="1"/>
</dbReference>